<feature type="compositionally biased region" description="Acidic residues" evidence="1">
    <location>
        <begin position="145"/>
        <end position="156"/>
    </location>
</feature>
<dbReference type="InterPro" id="IPR058594">
    <property type="entry name" value="PB1-like_dom_pln"/>
</dbReference>
<dbReference type="Proteomes" id="UP000516437">
    <property type="component" value="Chromosome 7"/>
</dbReference>
<protein>
    <recommendedName>
        <fullName evidence="2">PB1-like domain-containing protein</fullName>
    </recommendedName>
</protein>
<comment type="caution">
    <text evidence="3">The sequence shown here is derived from an EMBL/GenBank/DDBJ whole genome shotgun (WGS) entry which is preliminary data.</text>
</comment>
<gene>
    <name evidence="3" type="ORF">CJ030_MR7G011671</name>
</gene>
<evidence type="ECO:0000313" key="3">
    <source>
        <dbReference type="EMBL" id="KAB1206118.1"/>
    </source>
</evidence>
<evidence type="ECO:0000313" key="4">
    <source>
        <dbReference type="Proteomes" id="UP000516437"/>
    </source>
</evidence>
<feature type="compositionally biased region" description="Acidic residues" evidence="1">
    <location>
        <begin position="117"/>
        <end position="134"/>
    </location>
</feature>
<organism evidence="3 4">
    <name type="scientific">Morella rubra</name>
    <name type="common">Chinese bayberry</name>
    <dbReference type="NCBI Taxonomy" id="262757"/>
    <lineage>
        <taxon>Eukaryota</taxon>
        <taxon>Viridiplantae</taxon>
        <taxon>Streptophyta</taxon>
        <taxon>Embryophyta</taxon>
        <taxon>Tracheophyta</taxon>
        <taxon>Spermatophyta</taxon>
        <taxon>Magnoliopsida</taxon>
        <taxon>eudicotyledons</taxon>
        <taxon>Gunneridae</taxon>
        <taxon>Pentapetalae</taxon>
        <taxon>rosids</taxon>
        <taxon>fabids</taxon>
        <taxon>Fagales</taxon>
        <taxon>Myricaceae</taxon>
        <taxon>Morella</taxon>
    </lineage>
</organism>
<dbReference type="Pfam" id="PF26130">
    <property type="entry name" value="PB1-like"/>
    <property type="match status" value="1"/>
</dbReference>
<name>A0A6A1V285_9ROSI</name>
<evidence type="ECO:0000259" key="2">
    <source>
        <dbReference type="Pfam" id="PF26130"/>
    </source>
</evidence>
<proteinExistence type="predicted"/>
<sequence>MEASTTKMVKIYLHHGGKLSWVSGNYVRREVVYAGNFDLDYLSVTHLWKFIKKDLKYHELVDLWCYFDGKPFEGGINSLESTLIFEHEALQIYVEHKLSVPEEVPLYSLPPIQNTGEGDEEEGKPVGDGEDEGEGAQAHVAKEEGEGDGEGLDADDEADVRGLDNARLEPKSSDFEEIDEVPELFGDPKVVNAEEVQTALVKGREKAQGKRPVVEEEHAHVEATVEKGRVSWNGLV</sequence>
<feature type="region of interest" description="Disordered" evidence="1">
    <location>
        <begin position="107"/>
        <end position="156"/>
    </location>
</feature>
<dbReference type="AlphaFoldDB" id="A0A6A1V285"/>
<evidence type="ECO:0000256" key="1">
    <source>
        <dbReference type="SAM" id="MobiDB-lite"/>
    </source>
</evidence>
<keyword evidence="4" id="KW-1185">Reference proteome</keyword>
<feature type="domain" description="PB1-like" evidence="2">
    <location>
        <begin position="7"/>
        <end position="79"/>
    </location>
</feature>
<dbReference type="EMBL" id="RXIC02000025">
    <property type="protein sequence ID" value="KAB1206118.1"/>
    <property type="molecule type" value="Genomic_DNA"/>
</dbReference>
<accession>A0A6A1V285</accession>
<reference evidence="3 4" key="1">
    <citation type="journal article" date="2019" name="Plant Biotechnol. J.">
        <title>The red bayberry genome and genetic basis of sex determination.</title>
        <authorList>
            <person name="Jia H.M."/>
            <person name="Jia H.J."/>
            <person name="Cai Q.L."/>
            <person name="Wang Y."/>
            <person name="Zhao H.B."/>
            <person name="Yang W.F."/>
            <person name="Wang G.Y."/>
            <person name="Li Y.H."/>
            <person name="Zhan D.L."/>
            <person name="Shen Y.T."/>
            <person name="Niu Q.F."/>
            <person name="Chang L."/>
            <person name="Qiu J."/>
            <person name="Zhao L."/>
            <person name="Xie H.B."/>
            <person name="Fu W.Y."/>
            <person name="Jin J."/>
            <person name="Li X.W."/>
            <person name="Jiao Y."/>
            <person name="Zhou C.C."/>
            <person name="Tu T."/>
            <person name="Chai C.Y."/>
            <person name="Gao J.L."/>
            <person name="Fan L.J."/>
            <person name="van de Weg E."/>
            <person name="Wang J.Y."/>
            <person name="Gao Z.S."/>
        </authorList>
    </citation>
    <scope>NUCLEOTIDE SEQUENCE [LARGE SCALE GENOMIC DNA]</scope>
    <source>
        <tissue evidence="3">Leaves</tissue>
    </source>
</reference>